<dbReference type="STRING" id="294747.C5MIJ2"/>
<dbReference type="Pfam" id="PF21730">
    <property type="entry name" value="Vma22_CCDC115"/>
    <property type="match status" value="1"/>
</dbReference>
<dbReference type="HOGENOM" id="CLU_089394_1_0_1"/>
<protein>
    <recommendedName>
        <fullName evidence="1">Vacuolar ATPase assembly protein VMA22</fullName>
    </recommendedName>
</protein>
<dbReference type="VEuPathDB" id="FungiDB:CTRG_05885"/>
<dbReference type="GeneID" id="8300234"/>
<name>C5MIJ2_CANTT</name>
<evidence type="ECO:0000256" key="1">
    <source>
        <dbReference type="ARBA" id="ARBA00093634"/>
    </source>
</evidence>
<evidence type="ECO:0000313" key="4">
    <source>
        <dbReference type="Proteomes" id="UP000002037"/>
    </source>
</evidence>
<feature type="region of interest" description="Disordered" evidence="2">
    <location>
        <begin position="110"/>
        <end position="145"/>
    </location>
</feature>
<evidence type="ECO:0000256" key="2">
    <source>
        <dbReference type="SAM" id="MobiDB-lite"/>
    </source>
</evidence>
<gene>
    <name evidence="3" type="ORF">CTRG_05885</name>
</gene>
<reference evidence="3 4" key="1">
    <citation type="journal article" date="2009" name="Nature">
        <title>Evolution of pathogenicity and sexual reproduction in eight Candida genomes.</title>
        <authorList>
            <person name="Butler G."/>
            <person name="Rasmussen M.D."/>
            <person name="Lin M.F."/>
            <person name="Santos M.A."/>
            <person name="Sakthikumar S."/>
            <person name="Munro C.A."/>
            <person name="Rheinbay E."/>
            <person name="Grabherr M."/>
            <person name="Forche A."/>
            <person name="Reedy J.L."/>
            <person name="Agrafioti I."/>
            <person name="Arnaud M.B."/>
            <person name="Bates S."/>
            <person name="Brown A.J."/>
            <person name="Brunke S."/>
            <person name="Costanzo M.C."/>
            <person name="Fitzpatrick D.A."/>
            <person name="de Groot P.W."/>
            <person name="Harris D."/>
            <person name="Hoyer L.L."/>
            <person name="Hube B."/>
            <person name="Klis F.M."/>
            <person name="Kodira C."/>
            <person name="Lennard N."/>
            <person name="Logue M.E."/>
            <person name="Martin R."/>
            <person name="Neiman A.M."/>
            <person name="Nikolaou E."/>
            <person name="Quail M.A."/>
            <person name="Quinn J."/>
            <person name="Santos M.C."/>
            <person name="Schmitzberger F.F."/>
            <person name="Sherlock G."/>
            <person name="Shah P."/>
            <person name="Silverstein K.A."/>
            <person name="Skrzypek M.S."/>
            <person name="Soll D."/>
            <person name="Staggs R."/>
            <person name="Stansfield I."/>
            <person name="Stumpf M.P."/>
            <person name="Sudbery P.E."/>
            <person name="Srikantha T."/>
            <person name="Zeng Q."/>
            <person name="Berman J."/>
            <person name="Berriman M."/>
            <person name="Heitman J."/>
            <person name="Gow N.A."/>
            <person name="Lorenz M.C."/>
            <person name="Birren B.W."/>
            <person name="Kellis M."/>
            <person name="Cuomo C.A."/>
        </authorList>
    </citation>
    <scope>NUCLEOTIDE SEQUENCE [LARGE SCALE GENOMIC DNA]</scope>
    <source>
        <strain evidence="4">ATCC MYA-3404 / T1</strain>
    </source>
</reference>
<dbReference type="RefSeq" id="XP_002546407.1">
    <property type="nucleotide sequence ID" value="XM_002546361.1"/>
</dbReference>
<dbReference type="eggNOG" id="ENOG502S50X">
    <property type="taxonomic scope" value="Eukaryota"/>
</dbReference>
<proteinExistence type="predicted"/>
<dbReference type="PANTHER" id="PTHR31996">
    <property type="entry name" value="COILED-COIL DOMAIN-CONTAINING PROTEIN 115"/>
    <property type="match status" value="1"/>
</dbReference>
<dbReference type="EMBL" id="GG692404">
    <property type="protein sequence ID" value="EER30486.1"/>
    <property type="molecule type" value="Genomic_DNA"/>
</dbReference>
<organism evidence="3 4">
    <name type="scientific">Candida tropicalis (strain ATCC MYA-3404 / T1)</name>
    <name type="common">Yeast</name>
    <dbReference type="NCBI Taxonomy" id="294747"/>
    <lineage>
        <taxon>Eukaryota</taxon>
        <taxon>Fungi</taxon>
        <taxon>Dikarya</taxon>
        <taxon>Ascomycota</taxon>
        <taxon>Saccharomycotina</taxon>
        <taxon>Pichiomycetes</taxon>
        <taxon>Debaryomycetaceae</taxon>
        <taxon>Candida/Lodderomyces clade</taxon>
        <taxon>Candida</taxon>
    </lineage>
</organism>
<dbReference type="GO" id="GO:1990871">
    <property type="term" value="C:Vma12-Vma22 assembly complex"/>
    <property type="evidence" value="ECO:0007669"/>
    <property type="project" value="TreeGrafter"/>
</dbReference>
<dbReference type="GO" id="GO:0051082">
    <property type="term" value="F:unfolded protein binding"/>
    <property type="evidence" value="ECO:0007669"/>
    <property type="project" value="TreeGrafter"/>
</dbReference>
<accession>C5MIJ2</accession>
<feature type="compositionally biased region" description="Acidic residues" evidence="2">
    <location>
        <begin position="133"/>
        <end position="144"/>
    </location>
</feature>
<dbReference type="KEGG" id="ctp:CTRG_05885"/>
<keyword evidence="4" id="KW-1185">Reference proteome</keyword>
<sequence length="191" mass="22433">MDKKKKNAVNLLHHNQHQLLPTEMSEDKDSKTIQLLELLDRYQLLTTSNRDNFINGFFNLSRANFQNEKSRYGSDKFDLRSYQACKIVEQINDGEFQIIDRLEKNKITKKKVKSNDEEKSSLRNRKEKSKEDEINDTSGDDEEFKDPIRQFGALVPQELRISQNDFNKALVQSIEIINLQKKIEKLINELS</sequence>
<dbReference type="AlphaFoldDB" id="C5MIJ2"/>
<evidence type="ECO:0000313" key="3">
    <source>
        <dbReference type="EMBL" id="EER30486.1"/>
    </source>
</evidence>
<dbReference type="OrthoDB" id="408631at2759"/>
<dbReference type="InterPro" id="IPR040357">
    <property type="entry name" value="Vma22/CCDC115"/>
</dbReference>
<dbReference type="GO" id="GO:0070072">
    <property type="term" value="P:vacuolar proton-transporting V-type ATPase complex assembly"/>
    <property type="evidence" value="ECO:0007669"/>
    <property type="project" value="InterPro"/>
</dbReference>
<dbReference type="PANTHER" id="PTHR31996:SF2">
    <property type="entry name" value="COILED-COIL DOMAIN-CONTAINING PROTEIN 115"/>
    <property type="match status" value="1"/>
</dbReference>
<dbReference type="Proteomes" id="UP000002037">
    <property type="component" value="Unassembled WGS sequence"/>
</dbReference>